<reference evidence="1 2" key="1">
    <citation type="submission" date="2021-10" db="EMBL/GenBank/DDBJ databases">
        <title>Alishewanella koreense sp. nov. isolated from seawater of southwestern coast in South Korea and the proposal for the reclassification of Rheinheimera perlucida and Rheinheimera tuosuensis as Arsukibacterium perlucida and Arsukibacterium tuosuensis.</title>
        <authorList>
            <person name="Kim K.H."/>
            <person name="Ruan W."/>
            <person name="Kim K.R."/>
            <person name="Baek J.H."/>
            <person name="Jeon C.O."/>
        </authorList>
    </citation>
    <scope>NUCLEOTIDE SEQUENCE [LARGE SCALE GENOMIC DNA]</scope>
    <source>
        <strain evidence="1 2">16-MA</strain>
    </source>
</reference>
<name>A0ABS8C8W4_9ALTE</name>
<protein>
    <recommendedName>
        <fullName evidence="3">DUF1737 domain-containing protein</fullName>
    </recommendedName>
</protein>
<evidence type="ECO:0008006" key="3">
    <source>
        <dbReference type="Google" id="ProtNLM"/>
    </source>
</evidence>
<evidence type="ECO:0000313" key="1">
    <source>
        <dbReference type="EMBL" id="MCB5228395.1"/>
    </source>
</evidence>
<dbReference type="RefSeq" id="WP_226752449.1">
    <property type="nucleotide sequence ID" value="NZ_JAEINI020000026.1"/>
</dbReference>
<dbReference type="Proteomes" id="UP000633814">
    <property type="component" value="Unassembled WGS sequence"/>
</dbReference>
<organism evidence="1 2">
    <name type="scientific">Alishewanella maricola</name>
    <dbReference type="NCBI Taxonomy" id="2795740"/>
    <lineage>
        <taxon>Bacteria</taxon>
        <taxon>Pseudomonadati</taxon>
        <taxon>Pseudomonadota</taxon>
        <taxon>Gammaproteobacteria</taxon>
        <taxon>Alteromonadales</taxon>
        <taxon>Alteromonadaceae</taxon>
        <taxon>Alishewanella</taxon>
    </lineage>
</organism>
<dbReference type="EMBL" id="JAEINI020000026">
    <property type="protein sequence ID" value="MCB5228395.1"/>
    <property type="molecule type" value="Genomic_DNA"/>
</dbReference>
<gene>
    <name evidence="1" type="ORF">JAO78_016445</name>
</gene>
<comment type="caution">
    <text evidence="1">The sequence shown here is derived from an EMBL/GenBank/DDBJ whole genome shotgun (WGS) entry which is preliminary data.</text>
</comment>
<keyword evidence="2" id="KW-1185">Reference proteome</keyword>
<evidence type="ECO:0000313" key="2">
    <source>
        <dbReference type="Proteomes" id="UP000633814"/>
    </source>
</evidence>
<sequence length="48" mass="5479">MEYKLVKTLSYKGLVEEVNKLIKEGWVPQGGIFEDSAKNCFQAMIKKS</sequence>
<proteinExistence type="predicted"/>
<accession>A0ABS8C8W4</accession>